<dbReference type="Gene3D" id="1.20.144.10">
    <property type="entry name" value="Phosphatidic acid phosphatase type 2/haloperoxidase"/>
    <property type="match status" value="1"/>
</dbReference>
<evidence type="ECO:0000259" key="5">
    <source>
        <dbReference type="SMART" id="SM00014"/>
    </source>
</evidence>
<feature type="transmembrane region" description="Helical" evidence="4">
    <location>
        <begin position="212"/>
        <end position="230"/>
    </location>
</feature>
<comment type="caution">
    <text evidence="6">The sequence shown here is derived from an EMBL/GenBank/DDBJ whole genome shotgun (WGS) entry which is preliminary data.</text>
</comment>
<evidence type="ECO:0000256" key="3">
    <source>
        <dbReference type="ARBA" id="ARBA00047594"/>
    </source>
</evidence>
<feature type="transmembrane region" description="Helical" evidence="4">
    <location>
        <begin position="49"/>
        <end position="69"/>
    </location>
</feature>
<dbReference type="GO" id="GO:0050380">
    <property type="term" value="F:undecaprenyl-diphosphatase activity"/>
    <property type="evidence" value="ECO:0007669"/>
    <property type="project" value="UniProtKB-EC"/>
</dbReference>
<dbReference type="InterPro" id="IPR036938">
    <property type="entry name" value="PAP2/HPO_sf"/>
</dbReference>
<proteinExistence type="predicted"/>
<dbReference type="Pfam" id="PF01569">
    <property type="entry name" value="PAP2"/>
    <property type="match status" value="1"/>
</dbReference>
<feature type="transmembrane region" description="Helical" evidence="4">
    <location>
        <begin position="158"/>
        <end position="178"/>
    </location>
</feature>
<dbReference type="EMBL" id="NRQY01000001">
    <property type="protein sequence ID" value="RUT65718.1"/>
    <property type="molecule type" value="Genomic_DNA"/>
</dbReference>
<dbReference type="OrthoDB" id="5586741at2"/>
<gene>
    <name evidence="6" type="ORF">CKG00_04350</name>
</gene>
<feature type="domain" description="Phosphatidic acid phosphatase type 2/haloperoxidase" evidence="5">
    <location>
        <begin position="75"/>
        <end position="227"/>
    </location>
</feature>
<dbReference type="CDD" id="cd01610">
    <property type="entry name" value="PAP2_like"/>
    <property type="match status" value="1"/>
</dbReference>
<dbReference type="PANTHER" id="PTHR14969">
    <property type="entry name" value="SPHINGOSINE-1-PHOSPHATE PHOSPHOHYDROLASE"/>
    <property type="match status" value="1"/>
</dbReference>
<name>A0A433ZUA3_MORMO</name>
<evidence type="ECO:0000256" key="4">
    <source>
        <dbReference type="SAM" id="Phobius"/>
    </source>
</evidence>
<evidence type="ECO:0000313" key="7">
    <source>
        <dbReference type="Proteomes" id="UP000286908"/>
    </source>
</evidence>
<keyword evidence="4" id="KW-1133">Transmembrane helix</keyword>
<dbReference type="AlphaFoldDB" id="A0A433ZUA3"/>
<dbReference type="EC" id="3.6.1.27" evidence="1"/>
<keyword evidence="4" id="KW-0812">Transmembrane</keyword>
<feature type="transmembrane region" description="Helical" evidence="4">
    <location>
        <begin position="185"/>
        <end position="206"/>
    </location>
</feature>
<protein>
    <recommendedName>
        <fullName evidence="1">undecaprenyl-diphosphate phosphatase</fullName>
        <ecNumber evidence="1">3.6.1.27</ecNumber>
    </recommendedName>
    <alternativeName>
        <fullName evidence="2">Undecaprenyl pyrophosphate phosphatase</fullName>
    </alternativeName>
</protein>
<sequence length="244" mass="27264">MKNLTKPFIAGVILLMLVPLVTLLTGWRWQPSGDDDLLRGLRYLTDTAAYPLAIIVSLIFCILFVRLYCGSKKQALRAAAAILVVVAAGQGVKVAMKNTLQEPRPYVVWLAQQNIVSEKGFYDLSRKERIQLLENTVKNHYQVPAWLLKHWKSETGCAFPSGHALFASAWALILFVFFSVQGRRGLAGVILLWGILAEYSRLALGMHWPSDIIMSVIINAILAGLFFLWLSKQDENGMQPPPLT</sequence>
<feature type="transmembrane region" description="Helical" evidence="4">
    <location>
        <begin position="7"/>
        <end position="29"/>
    </location>
</feature>
<accession>A0A433ZUA3</accession>
<dbReference type="SUPFAM" id="SSF48317">
    <property type="entry name" value="Acid phosphatase/Vanadium-dependent haloperoxidase"/>
    <property type="match status" value="1"/>
</dbReference>
<dbReference type="PANTHER" id="PTHR14969:SF54">
    <property type="entry name" value="PHOSPHATIDYLGLYCEROPHOSPHATASE B"/>
    <property type="match status" value="1"/>
</dbReference>
<keyword evidence="4" id="KW-0472">Membrane</keyword>
<organism evidence="6 7">
    <name type="scientific">Morganella morganii</name>
    <name type="common">Proteus morganii</name>
    <dbReference type="NCBI Taxonomy" id="582"/>
    <lineage>
        <taxon>Bacteria</taxon>
        <taxon>Pseudomonadati</taxon>
        <taxon>Pseudomonadota</taxon>
        <taxon>Gammaproteobacteria</taxon>
        <taxon>Enterobacterales</taxon>
        <taxon>Morganellaceae</taxon>
        <taxon>Morganella</taxon>
    </lineage>
</organism>
<dbReference type="GO" id="GO:0005886">
    <property type="term" value="C:plasma membrane"/>
    <property type="evidence" value="ECO:0007669"/>
    <property type="project" value="TreeGrafter"/>
</dbReference>
<comment type="catalytic activity">
    <reaction evidence="3">
        <text>di-trans,octa-cis-undecaprenyl diphosphate + H2O = di-trans,octa-cis-undecaprenyl phosphate + phosphate + H(+)</text>
        <dbReference type="Rhea" id="RHEA:28094"/>
        <dbReference type="ChEBI" id="CHEBI:15377"/>
        <dbReference type="ChEBI" id="CHEBI:15378"/>
        <dbReference type="ChEBI" id="CHEBI:43474"/>
        <dbReference type="ChEBI" id="CHEBI:58405"/>
        <dbReference type="ChEBI" id="CHEBI:60392"/>
        <dbReference type="EC" id="3.6.1.27"/>
    </reaction>
</comment>
<dbReference type="Proteomes" id="UP000286908">
    <property type="component" value="Unassembled WGS sequence"/>
</dbReference>
<dbReference type="SMART" id="SM00014">
    <property type="entry name" value="acidPPc"/>
    <property type="match status" value="1"/>
</dbReference>
<evidence type="ECO:0000256" key="1">
    <source>
        <dbReference type="ARBA" id="ARBA00012374"/>
    </source>
</evidence>
<evidence type="ECO:0000313" key="6">
    <source>
        <dbReference type="EMBL" id="RUT65718.1"/>
    </source>
</evidence>
<reference evidence="6 7" key="1">
    <citation type="submission" date="2017-08" db="EMBL/GenBank/DDBJ databases">
        <title>Draft genome sequence of pheromone producing symbiont Morganella morganii, of the female New Zealand grass grub Costelytra giveni.</title>
        <authorList>
            <person name="Laugraud A."/>
            <person name="Young S.D."/>
            <person name="Hurst M.H."/>
        </authorList>
    </citation>
    <scope>NUCLEOTIDE SEQUENCE [LARGE SCALE GENOMIC DNA]</scope>
    <source>
        <strain evidence="6 7">MMsCG</strain>
    </source>
</reference>
<evidence type="ECO:0000256" key="2">
    <source>
        <dbReference type="ARBA" id="ARBA00032707"/>
    </source>
</evidence>
<feature type="transmembrane region" description="Helical" evidence="4">
    <location>
        <begin position="76"/>
        <end position="96"/>
    </location>
</feature>
<dbReference type="InterPro" id="IPR000326">
    <property type="entry name" value="PAP2/HPO"/>
</dbReference>